<dbReference type="InterPro" id="IPR012902">
    <property type="entry name" value="N_methyl_site"/>
</dbReference>
<dbReference type="NCBIfam" id="TIGR02532">
    <property type="entry name" value="IV_pilin_GFxxxE"/>
    <property type="match status" value="1"/>
</dbReference>
<dbReference type="InterPro" id="IPR031982">
    <property type="entry name" value="PilE-like"/>
</dbReference>
<organism evidence="3">
    <name type="scientific">hydrothermal vent metagenome</name>
    <dbReference type="NCBI Taxonomy" id="652676"/>
    <lineage>
        <taxon>unclassified sequences</taxon>
        <taxon>metagenomes</taxon>
        <taxon>ecological metagenomes</taxon>
    </lineage>
</organism>
<keyword evidence="2" id="KW-1133">Transmembrane helix</keyword>
<reference evidence="3" key="1">
    <citation type="submission" date="2018-06" db="EMBL/GenBank/DDBJ databases">
        <authorList>
            <person name="Zhirakovskaya E."/>
        </authorList>
    </citation>
    <scope>NUCLEOTIDE SEQUENCE</scope>
</reference>
<dbReference type="AlphaFoldDB" id="A0A3B1ASL0"/>
<evidence type="ECO:0000256" key="1">
    <source>
        <dbReference type="SAM" id="MobiDB-lite"/>
    </source>
</evidence>
<name>A0A3B1ASL0_9ZZZZ</name>
<proteinExistence type="predicted"/>
<evidence type="ECO:0008006" key="4">
    <source>
        <dbReference type="Google" id="ProtNLM"/>
    </source>
</evidence>
<dbReference type="Gene3D" id="3.30.700.10">
    <property type="entry name" value="Glycoprotein, Type 4 Pilin"/>
    <property type="match status" value="1"/>
</dbReference>
<evidence type="ECO:0000256" key="2">
    <source>
        <dbReference type="SAM" id="Phobius"/>
    </source>
</evidence>
<accession>A0A3B1ASL0</accession>
<evidence type="ECO:0000313" key="3">
    <source>
        <dbReference type="EMBL" id="VAX02358.1"/>
    </source>
</evidence>
<dbReference type="SUPFAM" id="SSF54523">
    <property type="entry name" value="Pili subunits"/>
    <property type="match status" value="1"/>
</dbReference>
<keyword evidence="2" id="KW-0812">Transmembrane</keyword>
<dbReference type="Pfam" id="PF16732">
    <property type="entry name" value="ComP_DUS"/>
    <property type="match status" value="1"/>
</dbReference>
<dbReference type="EMBL" id="UOFU01000265">
    <property type="protein sequence ID" value="VAX02358.1"/>
    <property type="molecule type" value="Genomic_DNA"/>
</dbReference>
<dbReference type="InterPro" id="IPR045584">
    <property type="entry name" value="Pilin-like"/>
</dbReference>
<protein>
    <recommendedName>
        <fullName evidence="4">Type IV pilus biogenesis protein PilE</fullName>
    </recommendedName>
</protein>
<gene>
    <name evidence="3" type="ORF">MNBD_GAMMA20-141</name>
</gene>
<feature type="region of interest" description="Disordered" evidence="1">
    <location>
        <begin position="137"/>
        <end position="157"/>
    </location>
</feature>
<feature type="transmembrane region" description="Helical" evidence="2">
    <location>
        <begin position="20"/>
        <end position="43"/>
    </location>
</feature>
<dbReference type="GO" id="GO:0043683">
    <property type="term" value="P:type IV pilus assembly"/>
    <property type="evidence" value="ECO:0007669"/>
    <property type="project" value="InterPro"/>
</dbReference>
<dbReference type="Pfam" id="PF07963">
    <property type="entry name" value="N_methyl"/>
    <property type="match status" value="1"/>
</dbReference>
<keyword evidence="2" id="KW-0472">Membrane</keyword>
<sequence length="157" mass="16882">MNRSSRKQTGSPGPSRICGFSLIELLITMTIIGILASIAIPAYQDSVRKSKRSDGEAALLKIEALQGRYFYDNGSYTVDLTDLGYAAANNVDSPEDYYKSSVLAATAACPIASCFVLRTLPQAGQVDDGIMELTSSGLKRRDKNKDGDTSDAGEDSW</sequence>